<evidence type="ECO:0000256" key="1">
    <source>
        <dbReference type="SAM" id="MobiDB-lite"/>
    </source>
</evidence>
<sequence length="180" mass="20544">MDDGSVPAREKEEQPELERLKKECQRNVLMTVQVTEQAEQILQLQEENRRLREENQRLHEENRAQNRSTGRGNSAEKKEQAEKIGQLKDRIVYLENAVARLLQDVQQLRESGGPRSAPVREARMQLIRMFKTVMSRFHVSVPIGVGDEHGQQGCNESVPGEENVLPSSIGSMIWEQDGSN</sequence>
<organism evidence="2 3">
    <name type="scientific">Globodera rostochiensis</name>
    <name type="common">Golden nematode worm</name>
    <name type="synonym">Heterodera rostochiensis</name>
    <dbReference type="NCBI Taxonomy" id="31243"/>
    <lineage>
        <taxon>Eukaryota</taxon>
        <taxon>Metazoa</taxon>
        <taxon>Ecdysozoa</taxon>
        <taxon>Nematoda</taxon>
        <taxon>Chromadorea</taxon>
        <taxon>Rhabditida</taxon>
        <taxon>Tylenchina</taxon>
        <taxon>Tylenchomorpha</taxon>
        <taxon>Tylenchoidea</taxon>
        <taxon>Heteroderidae</taxon>
        <taxon>Heteroderinae</taxon>
        <taxon>Globodera</taxon>
    </lineage>
</organism>
<dbReference type="WBParaSite" id="Gr19_v10_g12280.t1">
    <property type="protein sequence ID" value="Gr19_v10_g12280.t1"/>
    <property type="gene ID" value="Gr19_v10_g12280"/>
</dbReference>
<dbReference type="AlphaFoldDB" id="A0A914GZM8"/>
<accession>A0A914GZM8</accession>
<keyword evidence="2" id="KW-1185">Reference proteome</keyword>
<feature type="region of interest" description="Disordered" evidence="1">
    <location>
        <begin position="53"/>
        <end position="82"/>
    </location>
</feature>
<name>A0A914GZM8_GLORO</name>
<proteinExistence type="predicted"/>
<feature type="compositionally biased region" description="Basic and acidic residues" evidence="1">
    <location>
        <begin position="8"/>
        <end position="20"/>
    </location>
</feature>
<dbReference type="SUPFAM" id="SSF46966">
    <property type="entry name" value="Spectrin repeat"/>
    <property type="match status" value="1"/>
</dbReference>
<evidence type="ECO:0000313" key="2">
    <source>
        <dbReference type="Proteomes" id="UP000887572"/>
    </source>
</evidence>
<protein>
    <submittedName>
        <fullName evidence="3">Uncharacterized protein</fullName>
    </submittedName>
</protein>
<evidence type="ECO:0000313" key="3">
    <source>
        <dbReference type="WBParaSite" id="Gr19_v10_g12280.t1"/>
    </source>
</evidence>
<reference evidence="3" key="1">
    <citation type="submission" date="2022-11" db="UniProtKB">
        <authorList>
            <consortium name="WormBaseParasite"/>
        </authorList>
    </citation>
    <scope>IDENTIFICATION</scope>
</reference>
<feature type="region of interest" description="Disordered" evidence="1">
    <location>
        <begin position="1"/>
        <end position="20"/>
    </location>
</feature>
<dbReference type="Proteomes" id="UP000887572">
    <property type="component" value="Unplaced"/>
</dbReference>
<feature type="compositionally biased region" description="Basic and acidic residues" evidence="1">
    <location>
        <begin position="53"/>
        <end position="64"/>
    </location>
</feature>